<reference evidence="2" key="1">
    <citation type="submission" date="2021-04" db="EMBL/GenBank/DDBJ databases">
        <title>Microbacterium tenobrionis sp. nov. and Microbacterium allomyrinae sp. nov., isolated from larvae of Tenobrio molitor and Allomyrina dichotoma, respectively.</title>
        <authorList>
            <person name="Lee S.D."/>
        </authorList>
    </citation>
    <scope>NUCLEOTIDE SEQUENCE</scope>
    <source>
        <strain evidence="2">BWT-G7</strain>
    </source>
</reference>
<evidence type="ECO:0000256" key="1">
    <source>
        <dbReference type="SAM" id="MobiDB-lite"/>
    </source>
</evidence>
<dbReference type="EMBL" id="JAGTTN010000004">
    <property type="protein sequence ID" value="MCC2033051.1"/>
    <property type="molecule type" value="Genomic_DNA"/>
</dbReference>
<evidence type="ECO:0000313" key="2">
    <source>
        <dbReference type="EMBL" id="MCC2033051.1"/>
    </source>
</evidence>
<keyword evidence="3" id="KW-1185">Reference proteome</keyword>
<proteinExistence type="predicted"/>
<dbReference type="Proteomes" id="UP001139354">
    <property type="component" value="Unassembled WGS sequence"/>
</dbReference>
<dbReference type="RefSeq" id="WP_229385019.1">
    <property type="nucleotide sequence ID" value="NZ_JAGTTN010000004.1"/>
</dbReference>
<feature type="region of interest" description="Disordered" evidence="1">
    <location>
        <begin position="78"/>
        <end position="98"/>
    </location>
</feature>
<protein>
    <submittedName>
        <fullName evidence="2">Uncharacterized protein</fullName>
    </submittedName>
</protein>
<organism evidence="2 3">
    <name type="scientific">Microbacterium allomyrinae</name>
    <dbReference type="NCBI Taxonomy" id="2830666"/>
    <lineage>
        <taxon>Bacteria</taxon>
        <taxon>Bacillati</taxon>
        <taxon>Actinomycetota</taxon>
        <taxon>Actinomycetes</taxon>
        <taxon>Micrococcales</taxon>
        <taxon>Microbacteriaceae</taxon>
        <taxon>Microbacterium</taxon>
    </lineage>
</organism>
<gene>
    <name evidence="2" type="ORF">KEC57_12755</name>
</gene>
<dbReference type="AlphaFoldDB" id="A0A9X1LWM6"/>
<sequence>MGRLTRDVLLGIQLATTCSRNQYTGDPGPVIDELRRIAGDRVDILAQEAGSWAGYYDSEYTRPLAAALSQIDGAEPWVAEGRRRREIPTHGTPPPTRA</sequence>
<name>A0A9X1LWM6_9MICO</name>
<accession>A0A9X1LWM6</accession>
<comment type="caution">
    <text evidence="2">The sequence shown here is derived from an EMBL/GenBank/DDBJ whole genome shotgun (WGS) entry which is preliminary data.</text>
</comment>
<evidence type="ECO:0000313" key="3">
    <source>
        <dbReference type="Proteomes" id="UP001139354"/>
    </source>
</evidence>